<protein>
    <submittedName>
        <fullName evidence="2">Uncharacterized protein</fullName>
    </submittedName>
</protein>
<name>A0A4Y5N1D0_9CAUD</name>
<evidence type="ECO:0000313" key="2">
    <source>
        <dbReference type="EMBL" id="QCW07671.1"/>
    </source>
</evidence>
<organism evidence="2 3">
    <name type="scientific">Lactococcus phage CHPC971</name>
    <dbReference type="NCBI Taxonomy" id="2575255"/>
    <lineage>
        <taxon>Viruses</taxon>
        <taxon>Duplodnaviria</taxon>
        <taxon>Heunggongvirae</taxon>
        <taxon>Uroviricota</taxon>
        <taxon>Caudoviricetes</taxon>
        <taxon>Fremauxvirus</taxon>
        <taxon>Fremauxvirus CHPC971</taxon>
    </lineage>
</organism>
<evidence type="ECO:0000313" key="3">
    <source>
        <dbReference type="Proteomes" id="UP000306022"/>
    </source>
</evidence>
<dbReference type="EMBL" id="MK779875">
    <property type="protein sequence ID" value="QCW07671.1"/>
    <property type="molecule type" value="Genomic_DNA"/>
</dbReference>
<reference evidence="2 3" key="1">
    <citation type="submission" date="2019-04" db="EMBL/GenBank/DDBJ databases">
        <authorList>
            <person name="de Jong A."/>
        </authorList>
    </citation>
    <scope>NUCLEOTIDE SEQUENCE [LARGE SCALE GENOMIC DNA]</scope>
</reference>
<dbReference type="RefSeq" id="YP_010082163.1">
    <property type="nucleotide sequence ID" value="NC_055027.1"/>
</dbReference>
<dbReference type="GeneID" id="65071163"/>
<dbReference type="KEGG" id="vg:65071163"/>
<evidence type="ECO:0000256" key="1">
    <source>
        <dbReference type="SAM" id="MobiDB-lite"/>
    </source>
</evidence>
<sequence length="115" mass="13442">MILKIGIKNENDSTVVVRTFDNISMVTENEPQENDSKHKERLIHFLRPAYEGGPGEDIAFNIDWDDNIIFAYLMNDMGKTFKVLKHDQRLWNRNVRGEKMGDTEDRHTGEHNPNK</sequence>
<feature type="region of interest" description="Disordered" evidence="1">
    <location>
        <begin position="95"/>
        <end position="115"/>
    </location>
</feature>
<keyword evidence="3" id="KW-1185">Reference proteome</keyword>
<dbReference type="Proteomes" id="UP000306022">
    <property type="component" value="Segment"/>
</dbReference>
<accession>A0A4Y5N1D0</accession>
<proteinExistence type="predicted"/>